<dbReference type="Ensembl" id="ENSLBET00000035495.1">
    <property type="protein sequence ID" value="ENSLBEP00000034016.1"/>
    <property type="gene ID" value="ENSLBEG00000025598.1"/>
</dbReference>
<dbReference type="InterPro" id="IPR016186">
    <property type="entry name" value="C-type_lectin-like/link_sf"/>
</dbReference>
<dbReference type="CDD" id="cd00037">
    <property type="entry name" value="CLECT"/>
    <property type="match status" value="1"/>
</dbReference>
<protein>
    <recommendedName>
        <fullName evidence="1">C-type lectin domain-containing protein</fullName>
    </recommendedName>
</protein>
<feature type="domain" description="C-type lectin" evidence="1">
    <location>
        <begin position="49"/>
        <end position="168"/>
    </location>
</feature>
<dbReference type="Pfam" id="PF00059">
    <property type="entry name" value="Lectin_C"/>
    <property type="match status" value="1"/>
</dbReference>
<sequence length="171" mass="19751">RRILPHFNLLTIIMKRVFSCIKLHLFSIICSLSATLIKALTCPQGWIYFDKSCYLFQFTPMDWADAERHCTAIGGNLPSVHASDQYSFLRNTIHQLTGQHRGAWLGGYDAVKEGVWLWSDGSLFDFKHWAKGEPNDRSGKTNCMEMNFRGRDYINDTACNQKRSFFCEKNL</sequence>
<dbReference type="SMART" id="SM00034">
    <property type="entry name" value="CLECT"/>
    <property type="match status" value="1"/>
</dbReference>
<keyword evidence="3" id="KW-1185">Reference proteome</keyword>
<dbReference type="Proteomes" id="UP000261660">
    <property type="component" value="Unplaced"/>
</dbReference>
<evidence type="ECO:0000313" key="3">
    <source>
        <dbReference type="Proteomes" id="UP000261660"/>
    </source>
</evidence>
<dbReference type="STRING" id="56723.ENSLBEP00000034016"/>
<dbReference type="PROSITE" id="PS50041">
    <property type="entry name" value="C_TYPE_LECTIN_2"/>
    <property type="match status" value="1"/>
</dbReference>
<proteinExistence type="predicted"/>
<evidence type="ECO:0000313" key="2">
    <source>
        <dbReference type="Ensembl" id="ENSLBEP00000034016.1"/>
    </source>
</evidence>
<dbReference type="PRINTS" id="PR01504">
    <property type="entry name" value="PNCREATITSAP"/>
</dbReference>
<dbReference type="InParanoid" id="A0A3Q3GL15"/>
<organism evidence="2 3">
    <name type="scientific">Labrus bergylta</name>
    <name type="common">ballan wrasse</name>
    <dbReference type="NCBI Taxonomy" id="56723"/>
    <lineage>
        <taxon>Eukaryota</taxon>
        <taxon>Metazoa</taxon>
        <taxon>Chordata</taxon>
        <taxon>Craniata</taxon>
        <taxon>Vertebrata</taxon>
        <taxon>Euteleostomi</taxon>
        <taxon>Actinopterygii</taxon>
        <taxon>Neopterygii</taxon>
        <taxon>Teleostei</taxon>
        <taxon>Neoteleostei</taxon>
        <taxon>Acanthomorphata</taxon>
        <taxon>Eupercaria</taxon>
        <taxon>Labriformes</taxon>
        <taxon>Labridae</taxon>
        <taxon>Labrus</taxon>
    </lineage>
</organism>
<dbReference type="PANTHER" id="PTHR22803">
    <property type="entry name" value="MANNOSE, PHOSPHOLIPASE, LECTIN RECEPTOR RELATED"/>
    <property type="match status" value="1"/>
</dbReference>
<dbReference type="AlphaFoldDB" id="A0A3Q3GL15"/>
<dbReference type="FunCoup" id="A0A3Q3GL15">
    <property type="interactions" value="858"/>
</dbReference>
<name>A0A3Q3GL15_9LABR</name>
<dbReference type="Gene3D" id="3.10.100.10">
    <property type="entry name" value="Mannose-Binding Protein A, subunit A"/>
    <property type="match status" value="1"/>
</dbReference>
<accession>A0A3Q3GL15</accession>
<dbReference type="SUPFAM" id="SSF56436">
    <property type="entry name" value="C-type lectin-like"/>
    <property type="match status" value="1"/>
</dbReference>
<reference evidence="2" key="2">
    <citation type="submission" date="2025-09" db="UniProtKB">
        <authorList>
            <consortium name="Ensembl"/>
        </authorList>
    </citation>
    <scope>IDENTIFICATION</scope>
</reference>
<dbReference type="InterPro" id="IPR001304">
    <property type="entry name" value="C-type_lectin-like"/>
</dbReference>
<dbReference type="GeneTree" id="ENSGT00940000164599"/>
<dbReference type="InterPro" id="IPR050111">
    <property type="entry name" value="C-type_lectin/snaclec_domain"/>
</dbReference>
<dbReference type="InterPro" id="IPR016187">
    <property type="entry name" value="CTDL_fold"/>
</dbReference>
<reference evidence="2" key="1">
    <citation type="submission" date="2025-08" db="UniProtKB">
        <authorList>
            <consortium name="Ensembl"/>
        </authorList>
    </citation>
    <scope>IDENTIFICATION</scope>
</reference>
<evidence type="ECO:0000259" key="1">
    <source>
        <dbReference type="PROSITE" id="PS50041"/>
    </source>
</evidence>